<reference evidence="5 6" key="1">
    <citation type="submission" date="2020-08" db="EMBL/GenBank/DDBJ databases">
        <title>Bridging the membrane lipid divide: bacteria of the FCB group superphylum have the potential to synthesize archaeal ether lipids.</title>
        <authorList>
            <person name="Villanueva L."/>
            <person name="Von Meijenfeldt F.A.B."/>
            <person name="Westbye A.B."/>
            <person name="Yadav S."/>
            <person name="Hopmans E.C."/>
            <person name="Dutilh B.E."/>
            <person name="Sinninghe Damste J.S."/>
        </authorList>
    </citation>
    <scope>NUCLEOTIDE SEQUENCE [LARGE SCALE GENOMIC DNA]</scope>
    <source>
        <strain evidence="5">NIOZ-UU17</strain>
    </source>
</reference>
<keyword evidence="2" id="KW-0408">Iron</keyword>
<evidence type="ECO:0000256" key="1">
    <source>
        <dbReference type="ARBA" id="ARBA00022723"/>
    </source>
</evidence>
<dbReference type="Proteomes" id="UP000605201">
    <property type="component" value="Unassembled WGS sequence"/>
</dbReference>
<dbReference type="PANTHER" id="PTHR42827">
    <property type="entry name" value="IRON-SULFUR CLUSTER-BINDING PROTEIN-RELATED"/>
    <property type="match status" value="1"/>
</dbReference>
<dbReference type="InterPro" id="IPR017900">
    <property type="entry name" value="4Fe4S_Fe_S_CS"/>
</dbReference>
<comment type="caution">
    <text evidence="5">The sequence shown here is derived from an EMBL/GenBank/DDBJ whole genome shotgun (WGS) entry which is preliminary data.</text>
</comment>
<keyword evidence="1" id="KW-0479">Metal-binding</keyword>
<name>A0A8J6TUU1_9BACT</name>
<dbReference type="PANTHER" id="PTHR42827:SF1">
    <property type="entry name" value="IRON-SULFUR CLUSTER-BINDING PROTEIN"/>
    <property type="match status" value="1"/>
</dbReference>
<gene>
    <name evidence="5" type="ORF">H8D96_20745</name>
</gene>
<dbReference type="GO" id="GO:0051536">
    <property type="term" value="F:iron-sulfur cluster binding"/>
    <property type="evidence" value="ECO:0007669"/>
    <property type="project" value="UniProtKB-KW"/>
</dbReference>
<evidence type="ECO:0000256" key="2">
    <source>
        <dbReference type="ARBA" id="ARBA00023004"/>
    </source>
</evidence>
<keyword evidence="3" id="KW-0411">Iron-sulfur</keyword>
<evidence type="ECO:0000259" key="4">
    <source>
        <dbReference type="PROSITE" id="PS51379"/>
    </source>
</evidence>
<dbReference type="AlphaFoldDB" id="A0A8J6TUU1"/>
<protein>
    <submittedName>
        <fullName evidence="5">Epoxyqueuosine reductase</fullName>
    </submittedName>
</protein>
<evidence type="ECO:0000313" key="6">
    <source>
        <dbReference type="Proteomes" id="UP000605201"/>
    </source>
</evidence>
<proteinExistence type="predicted"/>
<evidence type="ECO:0000256" key="3">
    <source>
        <dbReference type="ARBA" id="ARBA00023014"/>
    </source>
</evidence>
<dbReference type="PROSITE" id="PS51379">
    <property type="entry name" value="4FE4S_FER_2"/>
    <property type="match status" value="1"/>
</dbReference>
<dbReference type="InterPro" id="IPR017896">
    <property type="entry name" value="4Fe4S_Fe-S-bd"/>
</dbReference>
<dbReference type="GO" id="GO:0046872">
    <property type="term" value="F:metal ion binding"/>
    <property type="evidence" value="ECO:0007669"/>
    <property type="project" value="UniProtKB-KW"/>
</dbReference>
<dbReference type="PROSITE" id="PS00198">
    <property type="entry name" value="4FE4S_FER_1"/>
    <property type="match status" value="1"/>
</dbReference>
<dbReference type="EMBL" id="JACNIG010000420">
    <property type="protein sequence ID" value="MBC8434345.1"/>
    <property type="molecule type" value="Genomic_DNA"/>
</dbReference>
<evidence type="ECO:0000313" key="5">
    <source>
        <dbReference type="EMBL" id="MBC8434345.1"/>
    </source>
</evidence>
<feature type="domain" description="4Fe-4S ferredoxin-type" evidence="4">
    <location>
        <begin position="164"/>
        <end position="194"/>
    </location>
</feature>
<organism evidence="5 6">
    <name type="scientific">Candidatus Desulfatibia vada</name>
    <dbReference type="NCBI Taxonomy" id="2841696"/>
    <lineage>
        <taxon>Bacteria</taxon>
        <taxon>Pseudomonadati</taxon>
        <taxon>Thermodesulfobacteriota</taxon>
        <taxon>Desulfobacteria</taxon>
        <taxon>Desulfobacterales</taxon>
        <taxon>Desulfobacterales incertae sedis</taxon>
        <taxon>Candidatus Desulfatibia</taxon>
    </lineage>
</organism>
<accession>A0A8J6TUU1</accession>
<sequence length="342" mass="37614">MERQIREYLLEQGAVAVGYAGRESFAGGPPSADLDYTLAGAKSAVSFALPLNKEKLRTFLSKKDLASHQQDNLEVNMKAKALSWEIADMLKREGYEAKGTPANLNYRKEIPGWQLSMPPKISHRYVAVAAGVGAFGWSGNVLVPGYGATVILGTCVTTAELEPTPPIPDSDNPCFNCKICVSACPVSMFERKESMSTSFGGRTFVHSARKNYLRCQFCCGGFTGLHESGKWSSWSPGRFKIPENENELMNEMFRAMRLYEKRPKIPGGYLNPAFDASEINLTCGNCAAVCWGDKKETAQNLKLLQNSGCVLQKPDGSLVAMPPDEAKKAFEAIPEEQRKLYQ</sequence>